<name>A0A6L2P0P7_TANCI</name>
<feature type="domain" description="Reverse transcriptase" evidence="1">
    <location>
        <begin position="4"/>
        <end position="61"/>
    </location>
</feature>
<dbReference type="PANTHER" id="PTHR24559">
    <property type="entry name" value="TRANSPOSON TY3-I GAG-POL POLYPROTEIN"/>
    <property type="match status" value="1"/>
</dbReference>
<dbReference type="Pfam" id="PF00078">
    <property type="entry name" value="RVT_1"/>
    <property type="match status" value="1"/>
</dbReference>
<reference evidence="2" key="1">
    <citation type="journal article" date="2019" name="Sci. Rep.">
        <title>Draft genome of Tanacetum cinerariifolium, the natural source of mosquito coil.</title>
        <authorList>
            <person name="Yamashiro T."/>
            <person name="Shiraishi A."/>
            <person name="Satake H."/>
            <person name="Nakayama K."/>
        </authorList>
    </citation>
    <scope>NUCLEOTIDE SEQUENCE</scope>
</reference>
<dbReference type="InterPro" id="IPR043502">
    <property type="entry name" value="DNA/RNA_pol_sf"/>
</dbReference>
<dbReference type="InterPro" id="IPR043128">
    <property type="entry name" value="Rev_trsase/Diguanyl_cyclase"/>
</dbReference>
<dbReference type="Gene3D" id="3.30.70.270">
    <property type="match status" value="1"/>
</dbReference>
<dbReference type="EMBL" id="BKCJ010010532">
    <property type="protein sequence ID" value="GEU92003.1"/>
    <property type="molecule type" value="Genomic_DNA"/>
</dbReference>
<dbReference type="GO" id="GO:0003964">
    <property type="term" value="F:RNA-directed DNA polymerase activity"/>
    <property type="evidence" value="ECO:0007669"/>
    <property type="project" value="UniProtKB-KW"/>
</dbReference>
<keyword evidence="2" id="KW-0808">Transferase</keyword>
<sequence>MSEDDEEKMAFYTDQGTYCYTKMPFGLKNAEATYQRLVDSAFQEKLGQNLEAYFDDIVIKSYVETLEEIRANPKKTKDVADMQSPKILKEM</sequence>
<dbReference type="InterPro" id="IPR000477">
    <property type="entry name" value="RT_dom"/>
</dbReference>
<organism evidence="2">
    <name type="scientific">Tanacetum cinerariifolium</name>
    <name type="common">Dalmatian daisy</name>
    <name type="synonym">Chrysanthemum cinerariifolium</name>
    <dbReference type="NCBI Taxonomy" id="118510"/>
    <lineage>
        <taxon>Eukaryota</taxon>
        <taxon>Viridiplantae</taxon>
        <taxon>Streptophyta</taxon>
        <taxon>Embryophyta</taxon>
        <taxon>Tracheophyta</taxon>
        <taxon>Spermatophyta</taxon>
        <taxon>Magnoliopsida</taxon>
        <taxon>eudicotyledons</taxon>
        <taxon>Gunneridae</taxon>
        <taxon>Pentapetalae</taxon>
        <taxon>asterids</taxon>
        <taxon>campanulids</taxon>
        <taxon>Asterales</taxon>
        <taxon>Asteraceae</taxon>
        <taxon>Asteroideae</taxon>
        <taxon>Anthemideae</taxon>
        <taxon>Anthemidinae</taxon>
        <taxon>Tanacetum</taxon>
    </lineage>
</organism>
<keyword evidence="2" id="KW-0548">Nucleotidyltransferase</keyword>
<evidence type="ECO:0000259" key="1">
    <source>
        <dbReference type="Pfam" id="PF00078"/>
    </source>
</evidence>
<dbReference type="PANTHER" id="PTHR24559:SF444">
    <property type="entry name" value="REVERSE TRANSCRIPTASE DOMAIN-CONTAINING PROTEIN"/>
    <property type="match status" value="1"/>
</dbReference>
<dbReference type="AlphaFoldDB" id="A0A6L2P0P7"/>
<dbReference type="SUPFAM" id="SSF56672">
    <property type="entry name" value="DNA/RNA polymerases"/>
    <property type="match status" value="1"/>
</dbReference>
<keyword evidence="2" id="KW-0695">RNA-directed DNA polymerase</keyword>
<evidence type="ECO:0000313" key="2">
    <source>
        <dbReference type="EMBL" id="GEU92003.1"/>
    </source>
</evidence>
<dbReference type="Gene3D" id="3.10.10.10">
    <property type="entry name" value="HIV Type 1 Reverse Transcriptase, subunit A, domain 1"/>
    <property type="match status" value="1"/>
</dbReference>
<dbReference type="InterPro" id="IPR053134">
    <property type="entry name" value="RNA-dir_DNA_polymerase"/>
</dbReference>
<accession>A0A6L2P0P7</accession>
<proteinExistence type="predicted"/>
<protein>
    <submittedName>
        <fullName evidence="2">Reverse transcriptase domain-containing protein</fullName>
    </submittedName>
</protein>
<comment type="caution">
    <text evidence="2">The sequence shown here is derived from an EMBL/GenBank/DDBJ whole genome shotgun (WGS) entry which is preliminary data.</text>
</comment>
<gene>
    <name evidence="2" type="ORF">Tci_063981</name>
</gene>